<evidence type="ECO:0000313" key="3">
    <source>
        <dbReference type="Proteomes" id="UP001500016"/>
    </source>
</evidence>
<dbReference type="InterPro" id="IPR036188">
    <property type="entry name" value="FAD/NAD-bd_sf"/>
</dbReference>
<dbReference type="PANTHER" id="PTHR43747">
    <property type="entry name" value="FAD-BINDING PROTEIN"/>
    <property type="match status" value="1"/>
</dbReference>
<accession>A0ABN2W886</accession>
<dbReference type="PIRSF" id="PIRSF011396">
    <property type="entry name" value="Trp_halogenase"/>
    <property type="match status" value="1"/>
</dbReference>
<dbReference type="SUPFAM" id="SSF51905">
    <property type="entry name" value="FAD/NAD(P)-binding domain"/>
    <property type="match status" value="1"/>
</dbReference>
<gene>
    <name evidence="2" type="ORF">GCM10009801_44280</name>
</gene>
<name>A0ABN2W886_9ACTN</name>
<evidence type="ECO:0000313" key="2">
    <source>
        <dbReference type="EMBL" id="GAA2083670.1"/>
    </source>
</evidence>
<dbReference type="RefSeq" id="WP_344530797.1">
    <property type="nucleotide sequence ID" value="NZ_BAAAPE010000011.1"/>
</dbReference>
<dbReference type="PANTHER" id="PTHR43747:SF4">
    <property type="entry name" value="FLAVIN-DEPENDENT TRYPTOPHAN HALOGENASE"/>
    <property type="match status" value="1"/>
</dbReference>
<dbReference type="InterPro" id="IPR033856">
    <property type="entry name" value="Trp_halogen"/>
</dbReference>
<protein>
    <submittedName>
        <fullName evidence="2">Tryptophan 7-halogenase</fullName>
    </submittedName>
</protein>
<dbReference type="InterPro" id="IPR006905">
    <property type="entry name" value="Flavin_halogenase"/>
</dbReference>
<dbReference type="Gene3D" id="3.50.50.60">
    <property type="entry name" value="FAD/NAD(P)-binding domain"/>
    <property type="match status" value="1"/>
</dbReference>
<dbReference type="Pfam" id="PF04820">
    <property type="entry name" value="Trp_halogenase"/>
    <property type="match status" value="1"/>
</dbReference>
<keyword evidence="3" id="KW-1185">Reference proteome</keyword>
<sequence>MGNGKQIRSIGVIGGGSAGYLAALTLRAHLPDTSISLLESSSIPVIGVGEATTSEFPPFLYKVLGFDIEDFFAKVRPTYKLGIRFNWGGRDEDHYFNYAFDTGSAAESQEYDGNIKRATLLSVLMSEHRHPVVRSGDQPPFSLEPLYPYGYHIDNKRFLGYLHEQARARDITHIDATVDEVVQSADGTMEAVVDTEGVRHEFDFFIDCTGFRSLLLEKTMGSPFLSYASTLFTDSALFATAPHDGEIKPYTRAQTMDNGWAWTIPMRDEDHLGYVYSSSYVTDEEADAEFRRVYPGLGPTRQVRFRSGRHDEFIKGNVAAIGNSYGFVEPLESTGLFVICRQSLLLAMALAESDGPLTTKTTDAVNGAISDTWDFIRWFLSVHYRYNTRRDTPFWRACRESTDISGVERWVDRFREKGALTYSTTDLSVGGTINFGAYGHDVLLFGQQVPHKATGARETREEYERRAAGYEELARDAMPQAEALRFLEEHPEILREPMSGANSWMAKFMDSVIDICEEALRTGRSKDTAMAERNQA</sequence>
<dbReference type="Proteomes" id="UP001500016">
    <property type="component" value="Unassembled WGS sequence"/>
</dbReference>
<dbReference type="InterPro" id="IPR050816">
    <property type="entry name" value="Flavin-dep_Halogenase_NPB"/>
</dbReference>
<organism evidence="2 3">
    <name type="scientific">Streptomyces albiaxialis</name>
    <dbReference type="NCBI Taxonomy" id="329523"/>
    <lineage>
        <taxon>Bacteria</taxon>
        <taxon>Bacillati</taxon>
        <taxon>Actinomycetota</taxon>
        <taxon>Actinomycetes</taxon>
        <taxon>Kitasatosporales</taxon>
        <taxon>Streptomycetaceae</taxon>
        <taxon>Streptomyces</taxon>
    </lineage>
</organism>
<comment type="similarity">
    <text evidence="1">Belongs to the flavin-dependent halogenase family. Bacterial tryptophan halogenase subfamily.</text>
</comment>
<reference evidence="2 3" key="1">
    <citation type="journal article" date="2019" name="Int. J. Syst. Evol. Microbiol.">
        <title>The Global Catalogue of Microorganisms (GCM) 10K type strain sequencing project: providing services to taxonomists for standard genome sequencing and annotation.</title>
        <authorList>
            <consortium name="The Broad Institute Genomics Platform"/>
            <consortium name="The Broad Institute Genome Sequencing Center for Infectious Disease"/>
            <person name="Wu L."/>
            <person name="Ma J."/>
        </authorList>
    </citation>
    <scope>NUCLEOTIDE SEQUENCE [LARGE SCALE GENOMIC DNA]</scope>
    <source>
        <strain evidence="2 3">JCM 15478</strain>
    </source>
</reference>
<evidence type="ECO:0000256" key="1">
    <source>
        <dbReference type="ARBA" id="ARBA00038396"/>
    </source>
</evidence>
<dbReference type="EMBL" id="BAAAPE010000011">
    <property type="protein sequence ID" value="GAA2083670.1"/>
    <property type="molecule type" value="Genomic_DNA"/>
</dbReference>
<comment type="caution">
    <text evidence="2">The sequence shown here is derived from an EMBL/GenBank/DDBJ whole genome shotgun (WGS) entry which is preliminary data.</text>
</comment>
<proteinExistence type="inferred from homology"/>